<evidence type="ECO:0000256" key="3">
    <source>
        <dbReference type="ARBA" id="ARBA00023004"/>
    </source>
</evidence>
<dbReference type="Proteomes" id="UP001342631">
    <property type="component" value="Unassembled WGS sequence"/>
</dbReference>
<evidence type="ECO:0000256" key="1">
    <source>
        <dbReference type="ARBA" id="ARBA00022617"/>
    </source>
</evidence>
<evidence type="ECO:0000313" key="8">
    <source>
        <dbReference type="EMBL" id="GMU04645.1"/>
    </source>
</evidence>
<comment type="caution">
    <text evidence="8">The sequence shown here is derived from an EMBL/GenBank/DDBJ whole genome shotgun (WGS) entry which is preliminary data.</text>
</comment>
<evidence type="ECO:0000256" key="5">
    <source>
        <dbReference type="SAM" id="MobiDB-lite"/>
    </source>
</evidence>
<feature type="compositionally biased region" description="Basic and acidic residues" evidence="5">
    <location>
        <begin position="118"/>
        <end position="139"/>
    </location>
</feature>
<sequence>MKRLHLLFLLLAPGIASAQASGETAFNRACVRCHVAQAPSVQAKAKARNSGLTKPYPGAGPNLGEVMHRRSVQQVRTWIDNPTKVNPKTGCDTRRLADSEKNALIQFLATRAQPPPPPRDEMLEQEKRKGLARQREQRMSKPGQENPQQKGSK</sequence>
<keyword evidence="2 4" id="KW-0479">Metal-binding</keyword>
<proteinExistence type="predicted"/>
<accession>A0ABQ6QKV0</accession>
<keyword evidence="1 4" id="KW-0349">Heme</keyword>
<evidence type="ECO:0000259" key="7">
    <source>
        <dbReference type="PROSITE" id="PS51007"/>
    </source>
</evidence>
<organism evidence="8 9">
    <name type="scientific">Corallococcus caeni</name>
    <dbReference type="NCBI Taxonomy" id="3082388"/>
    <lineage>
        <taxon>Bacteria</taxon>
        <taxon>Pseudomonadati</taxon>
        <taxon>Myxococcota</taxon>
        <taxon>Myxococcia</taxon>
        <taxon>Myxococcales</taxon>
        <taxon>Cystobacterineae</taxon>
        <taxon>Myxococcaceae</taxon>
        <taxon>Corallococcus</taxon>
    </lineage>
</organism>
<evidence type="ECO:0000256" key="4">
    <source>
        <dbReference type="PROSITE-ProRule" id="PRU00433"/>
    </source>
</evidence>
<evidence type="ECO:0000256" key="6">
    <source>
        <dbReference type="SAM" id="SignalP"/>
    </source>
</evidence>
<keyword evidence="9" id="KW-1185">Reference proteome</keyword>
<feature type="signal peptide" evidence="6">
    <location>
        <begin position="1"/>
        <end position="18"/>
    </location>
</feature>
<keyword evidence="3 4" id="KW-0408">Iron</keyword>
<dbReference type="PROSITE" id="PS51007">
    <property type="entry name" value="CYTC"/>
    <property type="match status" value="1"/>
</dbReference>
<reference evidence="8 9" key="1">
    <citation type="journal article" date="2024" name="Arch. Microbiol.">
        <title>Corallococcus caeni sp. nov., a novel myxobacterium isolated from activated sludge.</title>
        <authorList>
            <person name="Tomita S."/>
            <person name="Nakai R."/>
            <person name="Kuroda K."/>
            <person name="Kurashita H."/>
            <person name="Hatamoto M."/>
            <person name="Yamaguchi T."/>
            <person name="Narihiro T."/>
        </authorList>
    </citation>
    <scope>NUCLEOTIDE SEQUENCE [LARGE SCALE GENOMIC DNA]</scope>
    <source>
        <strain evidence="8 9">NO1</strain>
    </source>
</reference>
<feature type="region of interest" description="Disordered" evidence="5">
    <location>
        <begin position="108"/>
        <end position="153"/>
    </location>
</feature>
<dbReference type="EMBL" id="BTTX01000001">
    <property type="protein sequence ID" value="GMU04645.1"/>
    <property type="molecule type" value="Genomic_DNA"/>
</dbReference>
<gene>
    <name evidence="8" type="ORF">ASNO1_08970</name>
</gene>
<feature type="chain" id="PRO_5046652440" description="Cytochrome c domain-containing protein" evidence="6">
    <location>
        <begin position="19"/>
        <end position="153"/>
    </location>
</feature>
<evidence type="ECO:0000313" key="9">
    <source>
        <dbReference type="Proteomes" id="UP001342631"/>
    </source>
</evidence>
<dbReference type="InterPro" id="IPR036909">
    <property type="entry name" value="Cyt_c-like_dom_sf"/>
</dbReference>
<dbReference type="RefSeq" id="WP_338274738.1">
    <property type="nucleotide sequence ID" value="NZ_BTTX01000001.1"/>
</dbReference>
<evidence type="ECO:0000256" key="2">
    <source>
        <dbReference type="ARBA" id="ARBA00022723"/>
    </source>
</evidence>
<dbReference type="Gene3D" id="1.10.760.10">
    <property type="entry name" value="Cytochrome c-like domain"/>
    <property type="match status" value="1"/>
</dbReference>
<dbReference type="InterPro" id="IPR009056">
    <property type="entry name" value="Cyt_c-like_dom"/>
</dbReference>
<keyword evidence="6" id="KW-0732">Signal</keyword>
<feature type="compositionally biased region" description="Polar residues" evidence="5">
    <location>
        <begin position="143"/>
        <end position="153"/>
    </location>
</feature>
<name>A0ABQ6QKV0_9BACT</name>
<feature type="domain" description="Cytochrome c" evidence="7">
    <location>
        <begin position="17"/>
        <end position="112"/>
    </location>
</feature>
<protein>
    <recommendedName>
        <fullName evidence="7">Cytochrome c domain-containing protein</fullName>
    </recommendedName>
</protein>
<dbReference type="SUPFAM" id="SSF46626">
    <property type="entry name" value="Cytochrome c"/>
    <property type="match status" value="1"/>
</dbReference>